<dbReference type="KEGG" id="cyc:PCC7424_2990"/>
<dbReference type="RefSeq" id="WP_015954989.1">
    <property type="nucleotide sequence ID" value="NC_011729.1"/>
</dbReference>
<dbReference type="AlphaFoldDB" id="B7KA36"/>
<proteinExistence type="predicted"/>
<dbReference type="EMBL" id="CP001291">
    <property type="protein sequence ID" value="ACK71392.1"/>
    <property type="molecule type" value="Genomic_DNA"/>
</dbReference>
<dbReference type="OrthoDB" id="423026at2"/>
<keyword evidence="3" id="KW-1185">Reference proteome</keyword>
<evidence type="ECO:0000313" key="2">
    <source>
        <dbReference type="EMBL" id="ACK71392.1"/>
    </source>
</evidence>
<organism evidence="2 3">
    <name type="scientific">Gloeothece citriformis (strain PCC 7424)</name>
    <name type="common">Cyanothece sp. (strain PCC 7424)</name>
    <dbReference type="NCBI Taxonomy" id="65393"/>
    <lineage>
        <taxon>Bacteria</taxon>
        <taxon>Bacillati</taxon>
        <taxon>Cyanobacteriota</taxon>
        <taxon>Cyanophyceae</taxon>
        <taxon>Oscillatoriophycideae</taxon>
        <taxon>Chroococcales</taxon>
        <taxon>Aphanothecaceae</taxon>
        <taxon>Gloeothece</taxon>
        <taxon>Gloeothece citriformis</taxon>
    </lineage>
</organism>
<name>B7KA36_GLOC7</name>
<reference evidence="3" key="1">
    <citation type="journal article" date="2011" name="MBio">
        <title>Novel metabolic attributes of the genus Cyanothece, comprising a group of unicellular nitrogen-fixing Cyanobacteria.</title>
        <authorList>
            <person name="Bandyopadhyay A."/>
            <person name="Elvitigala T."/>
            <person name="Welsh E."/>
            <person name="Stockel J."/>
            <person name="Liberton M."/>
            <person name="Min H."/>
            <person name="Sherman L.A."/>
            <person name="Pakrasi H.B."/>
        </authorList>
    </citation>
    <scope>NUCLEOTIDE SEQUENCE [LARGE SCALE GENOMIC DNA]</scope>
    <source>
        <strain evidence="3">PCC 7424</strain>
    </source>
</reference>
<sequence length="152" mass="16618">MNFIKSLFLGATLATIGLSALPSNAQVKDAQVNALVSALKQAAPPNRANDGMYSSWQVLPGIIPSWTKQCLGKEMTPQQFESDENAARQVVSCIVQRELKTQYKTTTNENQAVRNVACWWMTGKPQGCDSGATGTYVGRVVGFYQQQMKPKS</sequence>
<evidence type="ECO:0000313" key="3">
    <source>
        <dbReference type="Proteomes" id="UP000002384"/>
    </source>
</evidence>
<dbReference type="Proteomes" id="UP000002384">
    <property type="component" value="Chromosome"/>
</dbReference>
<dbReference type="eggNOG" id="COG1413">
    <property type="taxonomic scope" value="Bacteria"/>
</dbReference>
<dbReference type="HOGENOM" id="CLU_1625365_0_0_3"/>
<feature type="chain" id="PRO_5002858454" evidence="1">
    <location>
        <begin position="26"/>
        <end position="152"/>
    </location>
</feature>
<protein>
    <submittedName>
        <fullName evidence="2">Uncharacterized protein</fullName>
    </submittedName>
</protein>
<gene>
    <name evidence="2" type="ordered locus">PCC7424_2990</name>
</gene>
<evidence type="ECO:0000256" key="1">
    <source>
        <dbReference type="SAM" id="SignalP"/>
    </source>
</evidence>
<feature type="signal peptide" evidence="1">
    <location>
        <begin position="1"/>
        <end position="25"/>
    </location>
</feature>
<accession>B7KA36</accession>
<keyword evidence="1" id="KW-0732">Signal</keyword>
<dbReference type="STRING" id="65393.PCC7424_2990"/>